<evidence type="ECO:0008006" key="4">
    <source>
        <dbReference type="Google" id="ProtNLM"/>
    </source>
</evidence>
<keyword evidence="1" id="KW-0812">Transmembrane</keyword>
<organism evidence="2 3">
    <name type="scientific">Mycolicibacterium gadium</name>
    <name type="common">Mycobacterium gadium</name>
    <dbReference type="NCBI Taxonomy" id="1794"/>
    <lineage>
        <taxon>Bacteria</taxon>
        <taxon>Bacillati</taxon>
        <taxon>Actinomycetota</taxon>
        <taxon>Actinomycetes</taxon>
        <taxon>Mycobacteriales</taxon>
        <taxon>Mycobacteriaceae</taxon>
        <taxon>Mycolicibacterium</taxon>
    </lineage>
</organism>
<evidence type="ECO:0000256" key="1">
    <source>
        <dbReference type="SAM" id="Phobius"/>
    </source>
</evidence>
<keyword evidence="1" id="KW-1133">Transmembrane helix</keyword>
<evidence type="ECO:0000313" key="2">
    <source>
        <dbReference type="EMBL" id="BBZ18442.1"/>
    </source>
</evidence>
<feature type="transmembrane region" description="Helical" evidence="1">
    <location>
        <begin position="111"/>
        <end position="134"/>
    </location>
</feature>
<sequence>MRMTYASRSRTGRLTPVLAAIVAAFLLFSLPPYFAGGTRVPSTFGLHYPLLVAHVMFGSVAMITAVAQIWPRLRSRHPVLHRRTGRVYVGAAIPAAVFAMVIGAATPFGPLLAGSNVLLGAVWLWFTINGFAAARQRRFADHRRHMVRSATVALSTITNRIWTPVLFISLQPLRDSVFKGNEEHYLWFVAGLGAWLGWTIPLATVQWWLTRKPHGPSSPVSQSELASPG</sequence>
<dbReference type="Pfam" id="PF10067">
    <property type="entry name" value="DUF2306"/>
    <property type="match status" value="1"/>
</dbReference>
<keyword evidence="1" id="KW-0472">Membrane</keyword>
<dbReference type="AlphaFoldDB" id="A0A7I7WN81"/>
<name>A0A7I7WN81_MYCGU</name>
<accession>A0A7I7WN81</accession>
<dbReference type="Proteomes" id="UP000466187">
    <property type="component" value="Chromosome"/>
</dbReference>
<dbReference type="InterPro" id="IPR018750">
    <property type="entry name" value="DUF2306_membrane"/>
</dbReference>
<feature type="transmembrane region" description="Helical" evidence="1">
    <location>
        <begin position="185"/>
        <end position="209"/>
    </location>
</feature>
<proteinExistence type="predicted"/>
<reference evidence="2 3" key="1">
    <citation type="journal article" date="2019" name="Emerg. Microbes Infect.">
        <title>Comprehensive subspecies identification of 175 nontuberculous mycobacteria species based on 7547 genomic profiles.</title>
        <authorList>
            <person name="Matsumoto Y."/>
            <person name="Kinjo T."/>
            <person name="Motooka D."/>
            <person name="Nabeya D."/>
            <person name="Jung N."/>
            <person name="Uechi K."/>
            <person name="Horii T."/>
            <person name="Iida T."/>
            <person name="Fujita J."/>
            <person name="Nakamura S."/>
        </authorList>
    </citation>
    <scope>NUCLEOTIDE SEQUENCE [LARGE SCALE GENOMIC DNA]</scope>
    <source>
        <strain evidence="2 3">JCM 12688</strain>
    </source>
</reference>
<feature type="transmembrane region" description="Helical" evidence="1">
    <location>
        <begin position="46"/>
        <end position="67"/>
    </location>
</feature>
<gene>
    <name evidence="2" type="ORF">MGAD_27770</name>
</gene>
<protein>
    <recommendedName>
        <fullName evidence="4">DUF2306 domain-containing protein</fullName>
    </recommendedName>
</protein>
<dbReference type="KEGG" id="mgad:MGAD_27770"/>
<feature type="transmembrane region" description="Helical" evidence="1">
    <location>
        <begin position="87"/>
        <end position="105"/>
    </location>
</feature>
<dbReference type="EMBL" id="AP022608">
    <property type="protein sequence ID" value="BBZ18442.1"/>
    <property type="molecule type" value="Genomic_DNA"/>
</dbReference>
<evidence type="ECO:0000313" key="3">
    <source>
        <dbReference type="Proteomes" id="UP000466187"/>
    </source>
</evidence>